<keyword evidence="3" id="KW-0645">Protease</keyword>
<keyword evidence="1" id="KW-1133">Transmembrane helix</keyword>
<evidence type="ECO:0000259" key="2">
    <source>
        <dbReference type="Pfam" id="PF02517"/>
    </source>
</evidence>
<organism evidence="3 4">
    <name type="scientific">Radiobacillus deserti</name>
    <dbReference type="NCBI Taxonomy" id="2594883"/>
    <lineage>
        <taxon>Bacteria</taxon>
        <taxon>Bacillati</taxon>
        <taxon>Bacillota</taxon>
        <taxon>Bacilli</taxon>
        <taxon>Bacillales</taxon>
        <taxon>Bacillaceae</taxon>
        <taxon>Radiobacillus</taxon>
    </lineage>
</organism>
<protein>
    <submittedName>
        <fullName evidence="3">CPBP family intramembrane metalloprotease</fullName>
    </submittedName>
</protein>
<dbReference type="EMBL" id="CP041666">
    <property type="protein sequence ID" value="QDP39906.1"/>
    <property type="molecule type" value="Genomic_DNA"/>
</dbReference>
<feature type="transmembrane region" description="Helical" evidence="1">
    <location>
        <begin position="142"/>
        <end position="163"/>
    </location>
</feature>
<dbReference type="AlphaFoldDB" id="A0A516KF11"/>
<dbReference type="GO" id="GO:0006508">
    <property type="term" value="P:proteolysis"/>
    <property type="evidence" value="ECO:0007669"/>
    <property type="project" value="UniProtKB-KW"/>
</dbReference>
<feature type="domain" description="CAAX prenyl protease 2/Lysostaphin resistance protein A-like" evidence="2">
    <location>
        <begin position="106"/>
        <end position="149"/>
    </location>
</feature>
<dbReference type="GO" id="GO:0004175">
    <property type="term" value="F:endopeptidase activity"/>
    <property type="evidence" value="ECO:0007669"/>
    <property type="project" value="UniProtKB-ARBA"/>
</dbReference>
<evidence type="ECO:0000256" key="1">
    <source>
        <dbReference type="SAM" id="Phobius"/>
    </source>
</evidence>
<evidence type="ECO:0000313" key="4">
    <source>
        <dbReference type="Proteomes" id="UP000315215"/>
    </source>
</evidence>
<keyword evidence="4" id="KW-1185">Reference proteome</keyword>
<gene>
    <name evidence="3" type="ORF">FN924_06835</name>
</gene>
<dbReference type="Pfam" id="PF02517">
    <property type="entry name" value="Rce1-like"/>
    <property type="match status" value="1"/>
</dbReference>
<dbReference type="GO" id="GO:0008237">
    <property type="term" value="F:metallopeptidase activity"/>
    <property type="evidence" value="ECO:0007669"/>
    <property type="project" value="UniProtKB-KW"/>
</dbReference>
<reference evidence="3 4" key="1">
    <citation type="submission" date="2019-07" db="EMBL/GenBank/DDBJ databases">
        <authorList>
            <person name="Li J."/>
        </authorList>
    </citation>
    <scope>NUCLEOTIDE SEQUENCE [LARGE SCALE GENOMIC DNA]</scope>
    <source>
        <strain evidence="3 4">TKL69</strain>
    </source>
</reference>
<keyword evidence="3" id="KW-0482">Metalloprotease</keyword>
<keyword evidence="1" id="KW-0812">Transmembrane</keyword>
<dbReference type="InterPro" id="IPR003675">
    <property type="entry name" value="Rce1/LyrA-like_dom"/>
</dbReference>
<proteinExistence type="predicted"/>
<keyword evidence="3" id="KW-0378">Hydrolase</keyword>
<dbReference type="KEGG" id="aqt:FN924_06835"/>
<dbReference type="GO" id="GO:0080120">
    <property type="term" value="P:CAAX-box protein maturation"/>
    <property type="evidence" value="ECO:0007669"/>
    <property type="project" value="UniProtKB-ARBA"/>
</dbReference>
<feature type="transmembrane region" description="Helical" evidence="1">
    <location>
        <begin position="62"/>
        <end position="84"/>
    </location>
</feature>
<feature type="transmembrane region" description="Helical" evidence="1">
    <location>
        <begin position="104"/>
        <end position="121"/>
    </location>
</feature>
<sequence length="169" mass="19753">MKKWIIGSSLFACFFLYIVEQVMEVNYGWKTFSKWIVFLLLPIFLFRFIKREKQEKSLQKKGLLFGLLFGFISFSSIIIAYFVLRESIDFDAIIWELKKSGIDASNFIFVAVYITLGNSLLEEFFFRGFIFLNLNQAGYKKVAYLFSSLYLPSIICLSFNRGFLGSCFL</sequence>
<name>A0A516KF11_9BACI</name>
<accession>A0A516KF11</accession>
<feature type="transmembrane region" description="Helical" evidence="1">
    <location>
        <begin position="31"/>
        <end position="50"/>
    </location>
</feature>
<dbReference type="OrthoDB" id="449657at2"/>
<dbReference type="Proteomes" id="UP000315215">
    <property type="component" value="Chromosome"/>
</dbReference>
<keyword evidence="1" id="KW-0472">Membrane</keyword>
<evidence type="ECO:0000313" key="3">
    <source>
        <dbReference type="EMBL" id="QDP39906.1"/>
    </source>
</evidence>
<dbReference type="RefSeq" id="WP_143892961.1">
    <property type="nucleotide sequence ID" value="NZ_CP041666.1"/>
</dbReference>